<feature type="compositionally biased region" description="Basic residues" evidence="1">
    <location>
        <begin position="58"/>
        <end position="67"/>
    </location>
</feature>
<dbReference type="Proteomes" id="UP000664167">
    <property type="component" value="Unassembled WGS sequence"/>
</dbReference>
<dbReference type="RefSeq" id="WP_206965543.1">
    <property type="nucleotide sequence ID" value="NZ_BAAAJJ010000007.1"/>
</dbReference>
<sequence>MSQTCEVGEWLAFDGGLEVLVDDLEPFAPTHLDRDHQDGDTYVRFTVCARNTAPRAGKAMRAHRREHPRAPAPSGDLSEAARTRLVEKRSAERVQAMKKARAAVHMEVEARVQLWADDVRAHRTHDADQSILTGLHTTVPRRRTRKATYAFRVPADALDRVRVVIRPSVNDRLQEEAEWTTEIDAPDASLLDESLPRHDEEAEESAAVSAESGDVSEDDDSEGEGEPEQRRTSLRERRQNKRDHRRQQLKSNNGAVL</sequence>
<gene>
    <name evidence="2" type="ORF">J0695_25180</name>
</gene>
<proteinExistence type="predicted"/>
<name>A0A939FBK2_9ACTN</name>
<reference evidence="2" key="1">
    <citation type="submission" date="2021-03" db="EMBL/GenBank/DDBJ databases">
        <title>Streptomyces poriferae sp. nov., a novel marine sponge-derived Actinobacteria species with anti-MRSA activity.</title>
        <authorList>
            <person name="Sandoval-Powers M."/>
            <person name="Kralova S."/>
            <person name="Nguyen G.-S."/>
            <person name="Fawwal D."/>
            <person name="Degnes K."/>
            <person name="Klinkenberg G."/>
            <person name="Sletta H."/>
            <person name="Wentzel A."/>
            <person name="Liles M.R."/>
        </authorList>
    </citation>
    <scope>NUCLEOTIDE SEQUENCE</scope>
    <source>
        <strain evidence="2">DSM 41794</strain>
    </source>
</reference>
<feature type="region of interest" description="Disordered" evidence="1">
    <location>
        <begin position="196"/>
        <end position="257"/>
    </location>
</feature>
<comment type="caution">
    <text evidence="2">The sequence shown here is derived from an EMBL/GenBank/DDBJ whole genome shotgun (WGS) entry which is preliminary data.</text>
</comment>
<accession>A0A939FBK2</accession>
<feature type="compositionally biased region" description="Basic residues" evidence="1">
    <location>
        <begin position="238"/>
        <end position="248"/>
    </location>
</feature>
<evidence type="ECO:0000313" key="2">
    <source>
        <dbReference type="EMBL" id="MBO0515063.1"/>
    </source>
</evidence>
<keyword evidence="3" id="KW-1185">Reference proteome</keyword>
<organism evidence="2 3">
    <name type="scientific">Streptomyces beijiangensis</name>
    <dbReference type="NCBI Taxonomy" id="163361"/>
    <lineage>
        <taxon>Bacteria</taxon>
        <taxon>Bacillati</taxon>
        <taxon>Actinomycetota</taxon>
        <taxon>Actinomycetes</taxon>
        <taxon>Kitasatosporales</taxon>
        <taxon>Streptomycetaceae</taxon>
        <taxon>Streptomyces</taxon>
    </lineage>
</organism>
<feature type="compositionally biased region" description="Acidic residues" evidence="1">
    <location>
        <begin position="214"/>
        <end position="226"/>
    </location>
</feature>
<evidence type="ECO:0000256" key="1">
    <source>
        <dbReference type="SAM" id="MobiDB-lite"/>
    </source>
</evidence>
<protein>
    <submittedName>
        <fullName evidence="2">Uncharacterized protein</fullName>
    </submittedName>
</protein>
<evidence type="ECO:0000313" key="3">
    <source>
        <dbReference type="Proteomes" id="UP000664167"/>
    </source>
</evidence>
<feature type="compositionally biased region" description="Basic and acidic residues" evidence="1">
    <location>
        <begin position="227"/>
        <end position="237"/>
    </location>
</feature>
<feature type="region of interest" description="Disordered" evidence="1">
    <location>
        <begin position="55"/>
        <end position="80"/>
    </location>
</feature>
<dbReference type="AlphaFoldDB" id="A0A939FBK2"/>
<dbReference type="EMBL" id="JAFLRJ010000252">
    <property type="protein sequence ID" value="MBO0515063.1"/>
    <property type="molecule type" value="Genomic_DNA"/>
</dbReference>